<sequence>MNYDDIIRMAREAGFEDHSNPELWDCMVVSHEAIERFAYLVAAAIRARGPTGKQSLQVEPVAHSIVAGALFDLMGWLTSRKERLVLSSADEALPAVEVIIQFAAMRDLSLDDPKVLEWQTLLNKPAPEEPTRAEKMREAGYTRRFSLREFPIDKPAREAGIVVGSQENLLEAFAAAIRARGQA</sequence>
<dbReference type="EMBL" id="LR796471">
    <property type="protein sequence ID" value="CAB4146496.1"/>
    <property type="molecule type" value="Genomic_DNA"/>
</dbReference>
<proteinExistence type="predicted"/>
<dbReference type="EMBL" id="LR796707">
    <property type="protein sequence ID" value="CAB4160915.1"/>
    <property type="molecule type" value="Genomic_DNA"/>
</dbReference>
<name>A0A6J5NV40_9CAUD</name>
<evidence type="ECO:0000313" key="2">
    <source>
        <dbReference type="EMBL" id="CAB4160915.1"/>
    </source>
</evidence>
<organism evidence="2">
    <name type="scientific">uncultured Caudovirales phage</name>
    <dbReference type="NCBI Taxonomy" id="2100421"/>
    <lineage>
        <taxon>Viruses</taxon>
        <taxon>Duplodnaviria</taxon>
        <taxon>Heunggongvirae</taxon>
        <taxon>Uroviricota</taxon>
        <taxon>Caudoviricetes</taxon>
        <taxon>Peduoviridae</taxon>
        <taxon>Maltschvirus</taxon>
        <taxon>Maltschvirus maltsch</taxon>
    </lineage>
</organism>
<evidence type="ECO:0000313" key="1">
    <source>
        <dbReference type="EMBL" id="CAB4146496.1"/>
    </source>
</evidence>
<protein>
    <submittedName>
        <fullName evidence="2">Uncharacterized protein</fullName>
    </submittedName>
</protein>
<gene>
    <name evidence="1" type="ORF">UFOVP503_26</name>
    <name evidence="2" type="ORF">UFOVP763_20</name>
</gene>
<reference evidence="2" key="1">
    <citation type="submission" date="2020-04" db="EMBL/GenBank/DDBJ databases">
        <authorList>
            <person name="Chiriac C."/>
            <person name="Salcher M."/>
            <person name="Ghai R."/>
            <person name="Kavagutti S V."/>
        </authorList>
    </citation>
    <scope>NUCLEOTIDE SEQUENCE</scope>
</reference>
<accession>A0A6J5NV40</accession>